<evidence type="ECO:0000256" key="5">
    <source>
        <dbReference type="ARBA" id="ARBA00022989"/>
    </source>
</evidence>
<evidence type="ECO:0000256" key="1">
    <source>
        <dbReference type="ARBA" id="ARBA00004651"/>
    </source>
</evidence>
<dbReference type="RefSeq" id="WP_163466318.1">
    <property type="nucleotide sequence ID" value="NZ_JAAAMG010000042.1"/>
</dbReference>
<comment type="subcellular location">
    <subcellularLocation>
        <location evidence="1">Cell membrane</location>
        <topology evidence="1">Multi-pass membrane protein</topology>
    </subcellularLocation>
</comment>
<feature type="transmembrane region" description="Helical" evidence="8">
    <location>
        <begin position="221"/>
        <end position="241"/>
    </location>
</feature>
<feature type="transmembrane region" description="Helical" evidence="8">
    <location>
        <begin position="352"/>
        <end position="376"/>
    </location>
</feature>
<dbReference type="CDD" id="cd17502">
    <property type="entry name" value="MFS_Azr1_MDR_like"/>
    <property type="match status" value="1"/>
</dbReference>
<proteinExistence type="predicted"/>
<keyword evidence="11" id="KW-1185">Reference proteome</keyword>
<feature type="transmembrane region" description="Helical" evidence="8">
    <location>
        <begin position="327"/>
        <end position="346"/>
    </location>
</feature>
<feature type="transmembrane region" description="Helical" evidence="8">
    <location>
        <begin position="12"/>
        <end position="34"/>
    </location>
</feature>
<evidence type="ECO:0000313" key="11">
    <source>
        <dbReference type="Proteomes" id="UP000469011"/>
    </source>
</evidence>
<dbReference type="EMBL" id="JAAAMG010000042">
    <property type="protein sequence ID" value="NDW07863.1"/>
    <property type="molecule type" value="Genomic_DNA"/>
</dbReference>
<dbReference type="InterPro" id="IPR011701">
    <property type="entry name" value="MFS"/>
</dbReference>
<evidence type="ECO:0000256" key="7">
    <source>
        <dbReference type="SAM" id="MobiDB-lite"/>
    </source>
</evidence>
<dbReference type="SUPFAM" id="SSF103473">
    <property type="entry name" value="MFS general substrate transporter"/>
    <property type="match status" value="1"/>
</dbReference>
<feature type="transmembrane region" description="Helical" evidence="8">
    <location>
        <begin position="262"/>
        <end position="283"/>
    </location>
</feature>
<keyword evidence="5 8" id="KW-1133">Transmembrane helix</keyword>
<evidence type="ECO:0000256" key="4">
    <source>
        <dbReference type="ARBA" id="ARBA00022692"/>
    </source>
</evidence>
<evidence type="ECO:0000256" key="3">
    <source>
        <dbReference type="ARBA" id="ARBA00022475"/>
    </source>
</evidence>
<dbReference type="PANTHER" id="PTHR23501">
    <property type="entry name" value="MAJOR FACILITATOR SUPERFAMILY"/>
    <property type="match status" value="1"/>
</dbReference>
<dbReference type="InterPro" id="IPR020846">
    <property type="entry name" value="MFS_dom"/>
</dbReference>
<sequence length="504" mass="52328">MSEIPARRRPFIVAAIMASMAMISIEATIVSTAMPQIASQLGDLHLYSWVFSAFLLAQTAMTVAFGKLADLYGRRPILLIGIAIFLAGSLLCGFAWSMPSLIAFRLIQGVGAGAIQPVALTLVGDMYSVEERGKVQGYLASVWGVSSVAGPLAGGLIIQHFSWAWIFWINIPIGILAAVGFIAFLNEGITREKRKVDVLGAGLFAVSVAALMVALTEIGSSAATVVAALAVAVAAAVLFLAQERRARDPMMDIGLWLRRSIATANLVTLLSGMTVIGLTTFLPMYVQGVLGQTPLVAGFTLTVMVLGWPIGATVAAKNFSRFGLRPILLFGAALLPIGASVFLFLGPGASPLLAGFGSLIIGFGMGFLTNAAIVIVQSSVGWSERGAATSSNIFSRNLGSTLGATALGAVFNLSLAHGGGGALPASLDRIQELLERPGAIVADPQTQGALAHSLHLTFWAMFCVAALTFALALLVPKTKPTAVPAGAARETATAEPEALPTPEA</sequence>
<feature type="region of interest" description="Disordered" evidence="7">
    <location>
        <begin position="484"/>
        <end position="504"/>
    </location>
</feature>
<protein>
    <submittedName>
        <fullName evidence="10">MFS transporter</fullName>
    </submittedName>
</protein>
<dbReference type="PANTHER" id="PTHR23501:SF191">
    <property type="entry name" value="VACUOLAR BASIC AMINO ACID TRANSPORTER 4"/>
    <property type="match status" value="1"/>
</dbReference>
<dbReference type="Gene3D" id="1.20.1250.20">
    <property type="entry name" value="MFS general substrate transporter like domains"/>
    <property type="match status" value="1"/>
</dbReference>
<comment type="caution">
    <text evidence="10">The sequence shown here is derived from an EMBL/GenBank/DDBJ whole genome shotgun (WGS) entry which is preliminary data.</text>
</comment>
<dbReference type="PROSITE" id="PS50850">
    <property type="entry name" value="MFS"/>
    <property type="match status" value="1"/>
</dbReference>
<feature type="transmembrane region" description="Helical" evidence="8">
    <location>
        <begin position="46"/>
        <end position="65"/>
    </location>
</feature>
<feature type="domain" description="Major facilitator superfamily (MFS) profile" evidence="9">
    <location>
        <begin position="12"/>
        <end position="480"/>
    </location>
</feature>
<feature type="transmembrane region" description="Helical" evidence="8">
    <location>
        <begin position="397"/>
        <end position="416"/>
    </location>
</feature>
<reference evidence="10 11" key="1">
    <citation type="submission" date="2020-01" db="EMBL/GenBank/DDBJ databases">
        <title>Jiella pacifica sp. nov.</title>
        <authorList>
            <person name="Xue Z."/>
            <person name="Zhu S."/>
            <person name="Chen J."/>
            <person name="Yang J."/>
        </authorList>
    </citation>
    <scope>NUCLEOTIDE SEQUENCE [LARGE SCALE GENOMIC DNA]</scope>
    <source>
        <strain evidence="10 11">40Bstr34</strain>
    </source>
</reference>
<dbReference type="InterPro" id="IPR036259">
    <property type="entry name" value="MFS_trans_sf"/>
</dbReference>
<evidence type="ECO:0000313" key="10">
    <source>
        <dbReference type="EMBL" id="NDW07863.1"/>
    </source>
</evidence>
<evidence type="ECO:0000256" key="8">
    <source>
        <dbReference type="SAM" id="Phobius"/>
    </source>
</evidence>
<feature type="transmembrane region" description="Helical" evidence="8">
    <location>
        <begin position="102"/>
        <end position="123"/>
    </location>
</feature>
<accession>A0A6N9T8W4</accession>
<dbReference type="Gene3D" id="1.20.1720.10">
    <property type="entry name" value="Multidrug resistance protein D"/>
    <property type="match status" value="1"/>
</dbReference>
<keyword evidence="3" id="KW-1003">Cell membrane</keyword>
<dbReference type="GO" id="GO:0022857">
    <property type="term" value="F:transmembrane transporter activity"/>
    <property type="evidence" value="ECO:0007669"/>
    <property type="project" value="InterPro"/>
</dbReference>
<dbReference type="GO" id="GO:0005886">
    <property type="term" value="C:plasma membrane"/>
    <property type="evidence" value="ECO:0007669"/>
    <property type="project" value="UniProtKB-SubCell"/>
</dbReference>
<feature type="transmembrane region" description="Helical" evidence="8">
    <location>
        <begin position="77"/>
        <end position="96"/>
    </location>
</feature>
<evidence type="ECO:0000256" key="6">
    <source>
        <dbReference type="ARBA" id="ARBA00023136"/>
    </source>
</evidence>
<dbReference type="FunFam" id="1.20.1720.10:FF:000004">
    <property type="entry name" value="EmrB/QacA family drug resistance transporter"/>
    <property type="match status" value="1"/>
</dbReference>
<feature type="transmembrane region" description="Helical" evidence="8">
    <location>
        <begin position="196"/>
        <end position="215"/>
    </location>
</feature>
<gene>
    <name evidence="10" type="ORF">GTK09_26020</name>
</gene>
<dbReference type="Pfam" id="PF07690">
    <property type="entry name" value="MFS_1"/>
    <property type="match status" value="1"/>
</dbReference>
<keyword evidence="2" id="KW-0813">Transport</keyword>
<evidence type="ECO:0000256" key="2">
    <source>
        <dbReference type="ARBA" id="ARBA00022448"/>
    </source>
</evidence>
<dbReference type="AlphaFoldDB" id="A0A6N9T8W4"/>
<feature type="transmembrane region" description="Helical" evidence="8">
    <location>
        <begin position="135"/>
        <end position="158"/>
    </location>
</feature>
<name>A0A6N9T8W4_9HYPH</name>
<feature type="transmembrane region" description="Helical" evidence="8">
    <location>
        <begin position="295"/>
        <end position="315"/>
    </location>
</feature>
<organism evidence="10 11">
    <name type="scientific">Jiella pacifica</name>
    <dbReference type="NCBI Taxonomy" id="2696469"/>
    <lineage>
        <taxon>Bacteria</taxon>
        <taxon>Pseudomonadati</taxon>
        <taxon>Pseudomonadota</taxon>
        <taxon>Alphaproteobacteria</taxon>
        <taxon>Hyphomicrobiales</taxon>
        <taxon>Aurantimonadaceae</taxon>
        <taxon>Jiella</taxon>
    </lineage>
</organism>
<dbReference type="Proteomes" id="UP000469011">
    <property type="component" value="Unassembled WGS sequence"/>
</dbReference>
<keyword evidence="4 8" id="KW-0812">Transmembrane</keyword>
<keyword evidence="6 8" id="KW-0472">Membrane</keyword>
<evidence type="ECO:0000259" key="9">
    <source>
        <dbReference type="PROSITE" id="PS50850"/>
    </source>
</evidence>
<feature type="transmembrane region" description="Helical" evidence="8">
    <location>
        <begin position="164"/>
        <end position="184"/>
    </location>
</feature>
<feature type="transmembrane region" description="Helical" evidence="8">
    <location>
        <begin position="456"/>
        <end position="475"/>
    </location>
</feature>